<reference evidence="10 11" key="1">
    <citation type="submission" date="2020-01" db="EMBL/GenBank/DDBJ databases">
        <title>A novel Bacillus sp. from Pasinler.</title>
        <authorList>
            <person name="Adiguzel A."/>
            <person name="Ay H."/>
            <person name="Baltaci M.O."/>
        </authorList>
    </citation>
    <scope>NUCLEOTIDE SEQUENCE [LARGE SCALE GENOMIC DNA]</scope>
    <source>
        <strain evidence="10 11">P1</strain>
    </source>
</reference>
<evidence type="ECO:0000256" key="8">
    <source>
        <dbReference type="SAM" id="Coils"/>
    </source>
</evidence>
<evidence type="ECO:0000313" key="11">
    <source>
        <dbReference type="Proteomes" id="UP000743899"/>
    </source>
</evidence>
<comment type="similarity">
    <text evidence="2">Belongs to the FliH family.</text>
</comment>
<dbReference type="Proteomes" id="UP000743899">
    <property type="component" value="Unassembled WGS sequence"/>
</dbReference>
<keyword evidence="11" id="KW-1185">Reference proteome</keyword>
<feature type="coiled-coil region" evidence="8">
    <location>
        <begin position="45"/>
        <end position="128"/>
    </location>
</feature>
<keyword evidence="4" id="KW-1005">Bacterial flagellum biogenesis</keyword>
<evidence type="ECO:0000256" key="4">
    <source>
        <dbReference type="ARBA" id="ARBA00022795"/>
    </source>
</evidence>
<dbReference type="RefSeq" id="WP_161921066.1">
    <property type="nucleotide sequence ID" value="NZ_JAACYS010000051.1"/>
</dbReference>
<keyword evidence="10" id="KW-0282">Flagellum</keyword>
<keyword evidence="10" id="KW-0966">Cell projection</keyword>
<feature type="domain" description="Flagellar assembly protein FliH/Type III secretion system HrpE" evidence="9">
    <location>
        <begin position="115"/>
        <end position="242"/>
    </location>
</feature>
<keyword evidence="10" id="KW-0969">Cilium</keyword>
<evidence type="ECO:0000256" key="6">
    <source>
        <dbReference type="ARBA" id="ARBA00023225"/>
    </source>
</evidence>
<dbReference type="NCBIfam" id="TIGR03825">
    <property type="entry name" value="FliH_bacil"/>
    <property type="match status" value="1"/>
</dbReference>
<keyword evidence="5" id="KW-0653">Protein transport</keyword>
<comment type="caution">
    <text evidence="10">The sequence shown here is derived from an EMBL/GenBank/DDBJ whole genome shotgun (WGS) entry which is preliminary data.</text>
</comment>
<accession>A0ABX0A494</accession>
<evidence type="ECO:0000256" key="2">
    <source>
        <dbReference type="ARBA" id="ARBA00006602"/>
    </source>
</evidence>
<sequence length="254" mass="29239">MSNVIKSNYAEHSREKIISIRLFNPQQDNSHPDTSERETGTALYEEHVNRAYEEAENILLAAKQQAEEIRNQIELERQALEEEKRQVFEQAKKEGFEAGIQLGKEQGYREVEEQIQFAKSIVDNAKIEFAQSVERSEHVILDIGLKTAEKILNSTLSEQPDKFINLVKKAITETMDRKEINILVHPNLYEVVVNKKEEYLSPIFRDAQIFVYTDVNLTEGGCIIETDGERIDASIDSQLNELRIKLFEILNGDN</sequence>
<dbReference type="InterPro" id="IPR018035">
    <property type="entry name" value="Flagellar_FliH/T3SS_HrpE"/>
</dbReference>
<dbReference type="Pfam" id="PF02108">
    <property type="entry name" value="FliH"/>
    <property type="match status" value="1"/>
</dbReference>
<keyword evidence="6" id="KW-1006">Bacterial flagellum protein export</keyword>
<keyword evidence="3" id="KW-0813">Transport</keyword>
<protein>
    <recommendedName>
        <fullName evidence="7">Flagellar assembly protein FliH</fullName>
    </recommendedName>
</protein>
<evidence type="ECO:0000259" key="9">
    <source>
        <dbReference type="Pfam" id="PF02108"/>
    </source>
</evidence>
<organism evidence="10 11">
    <name type="scientific">Pallidibacillus pasinlerensis</name>
    <dbReference type="NCBI Taxonomy" id="2703818"/>
    <lineage>
        <taxon>Bacteria</taxon>
        <taxon>Bacillati</taxon>
        <taxon>Bacillota</taxon>
        <taxon>Bacilli</taxon>
        <taxon>Bacillales</taxon>
        <taxon>Bacillaceae</taxon>
        <taxon>Pallidibacillus</taxon>
    </lineage>
</organism>
<dbReference type="PANTHER" id="PTHR34982">
    <property type="entry name" value="YOP PROTEINS TRANSLOCATION PROTEIN L"/>
    <property type="match status" value="1"/>
</dbReference>
<proteinExistence type="inferred from homology"/>
<evidence type="ECO:0000256" key="1">
    <source>
        <dbReference type="ARBA" id="ARBA00003041"/>
    </source>
</evidence>
<evidence type="ECO:0000256" key="3">
    <source>
        <dbReference type="ARBA" id="ARBA00022448"/>
    </source>
</evidence>
<evidence type="ECO:0000313" key="10">
    <source>
        <dbReference type="EMBL" id="NCU18237.1"/>
    </source>
</evidence>
<dbReference type="EMBL" id="JAACYS010000051">
    <property type="protein sequence ID" value="NCU18237.1"/>
    <property type="molecule type" value="Genomic_DNA"/>
</dbReference>
<gene>
    <name evidence="10" type="primary">fliH</name>
    <name evidence="10" type="ORF">GW534_10965</name>
</gene>
<name>A0ABX0A494_9BACI</name>
<evidence type="ECO:0000256" key="5">
    <source>
        <dbReference type="ARBA" id="ARBA00022927"/>
    </source>
</evidence>
<dbReference type="InterPro" id="IPR022524">
    <property type="entry name" value="FliH_Bacilli"/>
</dbReference>
<dbReference type="PANTHER" id="PTHR34982:SF1">
    <property type="entry name" value="FLAGELLAR ASSEMBLY PROTEIN FLIH"/>
    <property type="match status" value="1"/>
</dbReference>
<comment type="function">
    <text evidence="1">Needed for flagellar regrowth and assembly.</text>
</comment>
<evidence type="ECO:0000256" key="7">
    <source>
        <dbReference type="NCBIfam" id="TIGR03825"/>
    </source>
</evidence>
<dbReference type="InterPro" id="IPR051472">
    <property type="entry name" value="T3SS_Stator/FliH"/>
</dbReference>
<keyword evidence="8" id="KW-0175">Coiled coil</keyword>